<protein>
    <recommendedName>
        <fullName evidence="7">Methylated-DNA-[protein]-cysteine S-methyltransferase DNA binding domain-containing protein</fullName>
    </recommendedName>
</protein>
<dbReference type="PROSITE" id="PS51257">
    <property type="entry name" value="PROKAR_LIPOPROTEIN"/>
    <property type="match status" value="1"/>
</dbReference>
<dbReference type="InterPro" id="IPR001497">
    <property type="entry name" value="MethylDNA_cys_MeTrfase_AS"/>
</dbReference>
<dbReference type="GO" id="GO:0006281">
    <property type="term" value="P:DNA repair"/>
    <property type="evidence" value="ECO:0007669"/>
    <property type="project" value="UniProtKB-KW"/>
</dbReference>
<comment type="caution">
    <text evidence="8">The sequence shown here is derived from an EMBL/GenBank/DDBJ whole genome shotgun (WGS) entry which is preliminary data.</text>
</comment>
<dbReference type="InterPro" id="IPR036217">
    <property type="entry name" value="MethylDNA_cys_MeTrfase_DNAb"/>
</dbReference>
<keyword evidence="4" id="KW-0227">DNA damage</keyword>
<evidence type="ECO:0000256" key="5">
    <source>
        <dbReference type="ARBA" id="ARBA00023204"/>
    </source>
</evidence>
<evidence type="ECO:0000259" key="7">
    <source>
        <dbReference type="Pfam" id="PF01035"/>
    </source>
</evidence>
<comment type="catalytic activity">
    <reaction evidence="1">
        <text>a 4-O-methyl-thymidine in DNA + L-cysteinyl-[protein] = a thymidine in DNA + S-methyl-L-cysteinyl-[protein]</text>
        <dbReference type="Rhea" id="RHEA:53428"/>
        <dbReference type="Rhea" id="RHEA-COMP:10131"/>
        <dbReference type="Rhea" id="RHEA-COMP:10132"/>
        <dbReference type="Rhea" id="RHEA-COMP:13555"/>
        <dbReference type="Rhea" id="RHEA-COMP:13556"/>
        <dbReference type="ChEBI" id="CHEBI:29950"/>
        <dbReference type="ChEBI" id="CHEBI:82612"/>
        <dbReference type="ChEBI" id="CHEBI:137386"/>
        <dbReference type="ChEBI" id="CHEBI:137387"/>
        <dbReference type="EC" id="2.1.1.63"/>
    </reaction>
</comment>
<dbReference type="PANTHER" id="PTHR10815:SF13">
    <property type="entry name" value="METHYLATED-DNA--PROTEIN-CYSTEINE METHYLTRANSFERASE"/>
    <property type="match status" value="1"/>
</dbReference>
<dbReference type="InterPro" id="IPR036388">
    <property type="entry name" value="WH-like_DNA-bd_sf"/>
</dbReference>
<evidence type="ECO:0000256" key="1">
    <source>
        <dbReference type="ARBA" id="ARBA00001286"/>
    </source>
</evidence>
<reference evidence="8 9" key="1">
    <citation type="submission" date="2017-02" db="EMBL/GenBank/DDBJ databases">
        <title>Genomic diversity within the haloalkaliphilic genus Thioalkalivibrio.</title>
        <authorList>
            <person name="Ahn A.-C."/>
            <person name="Meier-Kolthoff J."/>
            <person name="Overmars L."/>
            <person name="Richter M."/>
            <person name="Woyke T."/>
            <person name="Sorokin D.Y."/>
            <person name="Muyzer G."/>
        </authorList>
    </citation>
    <scope>NUCLEOTIDE SEQUENCE [LARGE SCALE GENOMIC DNA]</scope>
    <source>
        <strain evidence="8 9">HL17</strain>
    </source>
</reference>
<dbReference type="SUPFAM" id="SSF46767">
    <property type="entry name" value="Methylated DNA-protein cysteine methyltransferase, C-terminal domain"/>
    <property type="match status" value="1"/>
</dbReference>
<sequence>MQGRRCILPGASLAFVYACDPEDSLLLLGWEGHETRVSVPLRLPFAPESYCRDPLVWVAPDCLPPGTAHQRRVWHALTRIPVGETRTYGQIARAIGSSPRAVGQACRANPWPLLIPCHRVLPAGAAPDRGSAGGYAGQVAGPLVGAKQALLRHEADRKTEINGNFLPKGE</sequence>
<dbReference type="Proteomes" id="UP000189177">
    <property type="component" value="Unassembled WGS sequence"/>
</dbReference>
<feature type="domain" description="Methylated-DNA-[protein]-cysteine S-methyltransferase DNA binding" evidence="7">
    <location>
        <begin position="69"/>
        <end position="155"/>
    </location>
</feature>
<name>A0A1V2ZX26_9GAMM</name>
<evidence type="ECO:0000256" key="2">
    <source>
        <dbReference type="ARBA" id="ARBA00022603"/>
    </source>
</evidence>
<evidence type="ECO:0000256" key="3">
    <source>
        <dbReference type="ARBA" id="ARBA00022679"/>
    </source>
</evidence>
<evidence type="ECO:0000256" key="6">
    <source>
        <dbReference type="ARBA" id="ARBA00049348"/>
    </source>
</evidence>
<dbReference type="NCBIfam" id="TIGR00589">
    <property type="entry name" value="ogt"/>
    <property type="match status" value="1"/>
</dbReference>
<keyword evidence="3" id="KW-0808">Transferase</keyword>
<dbReference type="AlphaFoldDB" id="A0A1V2ZX26"/>
<dbReference type="PROSITE" id="PS00374">
    <property type="entry name" value="MGMT"/>
    <property type="match status" value="1"/>
</dbReference>
<dbReference type="STRING" id="252474.B1A74_11550"/>
<dbReference type="PANTHER" id="PTHR10815">
    <property type="entry name" value="METHYLATED-DNA--PROTEIN-CYSTEINE METHYLTRANSFERASE"/>
    <property type="match status" value="1"/>
</dbReference>
<dbReference type="GO" id="GO:0032259">
    <property type="term" value="P:methylation"/>
    <property type="evidence" value="ECO:0007669"/>
    <property type="project" value="UniProtKB-KW"/>
</dbReference>
<dbReference type="InterPro" id="IPR014048">
    <property type="entry name" value="MethylDNA_cys_MeTrfase_DNA-bd"/>
</dbReference>
<dbReference type="EMBL" id="MUZR01000051">
    <property type="protein sequence ID" value="OOC09373.1"/>
    <property type="molecule type" value="Genomic_DNA"/>
</dbReference>
<dbReference type="Gene3D" id="1.10.10.10">
    <property type="entry name" value="Winged helix-like DNA-binding domain superfamily/Winged helix DNA-binding domain"/>
    <property type="match status" value="1"/>
</dbReference>
<dbReference type="GO" id="GO:0003908">
    <property type="term" value="F:methylated-DNA-[protein]-cysteine S-methyltransferase activity"/>
    <property type="evidence" value="ECO:0007669"/>
    <property type="project" value="UniProtKB-EC"/>
</dbReference>
<keyword evidence="9" id="KW-1185">Reference proteome</keyword>
<evidence type="ECO:0000256" key="4">
    <source>
        <dbReference type="ARBA" id="ARBA00022763"/>
    </source>
</evidence>
<dbReference type="CDD" id="cd06445">
    <property type="entry name" value="ATase"/>
    <property type="match status" value="1"/>
</dbReference>
<dbReference type="RefSeq" id="WP_077244725.1">
    <property type="nucleotide sequence ID" value="NZ_MUZR01000051.1"/>
</dbReference>
<evidence type="ECO:0000313" key="8">
    <source>
        <dbReference type="EMBL" id="OOC09373.1"/>
    </source>
</evidence>
<organism evidence="8 9">
    <name type="scientific">Thioalkalivibrio halophilus</name>
    <dbReference type="NCBI Taxonomy" id="252474"/>
    <lineage>
        <taxon>Bacteria</taxon>
        <taxon>Pseudomonadati</taxon>
        <taxon>Pseudomonadota</taxon>
        <taxon>Gammaproteobacteria</taxon>
        <taxon>Chromatiales</taxon>
        <taxon>Ectothiorhodospiraceae</taxon>
        <taxon>Thioalkalivibrio</taxon>
    </lineage>
</organism>
<dbReference type="Pfam" id="PF01035">
    <property type="entry name" value="DNA_binding_1"/>
    <property type="match status" value="1"/>
</dbReference>
<gene>
    <name evidence="8" type="ORF">B1A74_11550</name>
</gene>
<keyword evidence="2" id="KW-0489">Methyltransferase</keyword>
<keyword evidence="5" id="KW-0234">DNA repair</keyword>
<comment type="catalytic activity">
    <reaction evidence="6">
        <text>a 6-O-methyl-2'-deoxyguanosine in DNA + L-cysteinyl-[protein] = S-methyl-L-cysteinyl-[protein] + a 2'-deoxyguanosine in DNA</text>
        <dbReference type="Rhea" id="RHEA:24000"/>
        <dbReference type="Rhea" id="RHEA-COMP:10131"/>
        <dbReference type="Rhea" id="RHEA-COMP:10132"/>
        <dbReference type="Rhea" id="RHEA-COMP:11367"/>
        <dbReference type="Rhea" id="RHEA-COMP:11368"/>
        <dbReference type="ChEBI" id="CHEBI:29950"/>
        <dbReference type="ChEBI" id="CHEBI:82612"/>
        <dbReference type="ChEBI" id="CHEBI:85445"/>
        <dbReference type="ChEBI" id="CHEBI:85448"/>
        <dbReference type="EC" id="2.1.1.63"/>
    </reaction>
</comment>
<accession>A0A1V2ZX26</accession>
<evidence type="ECO:0000313" key="9">
    <source>
        <dbReference type="Proteomes" id="UP000189177"/>
    </source>
</evidence>
<dbReference type="OrthoDB" id="9802228at2"/>
<proteinExistence type="predicted"/>